<dbReference type="EMBL" id="LN650648">
    <property type="protein sequence ID" value="CEI73506.1"/>
    <property type="molecule type" value="Genomic_DNA"/>
</dbReference>
<gene>
    <name evidence="1" type="ORF">FRIFI_1978</name>
</gene>
<keyword evidence="2" id="KW-1185">Reference proteome</keyword>
<name>A0A2P2BT31_9FIRM</name>
<organism evidence="1 2">
    <name type="scientific">Romboutsia hominis</name>
    <dbReference type="NCBI Taxonomy" id="1507512"/>
    <lineage>
        <taxon>Bacteria</taxon>
        <taxon>Bacillati</taxon>
        <taxon>Bacillota</taxon>
        <taxon>Clostridia</taxon>
        <taxon>Peptostreptococcales</taxon>
        <taxon>Peptostreptococcaceae</taxon>
        <taxon>Romboutsia</taxon>
    </lineage>
</organism>
<sequence>MNKLALSFITAFTSFLVIGCSDKSVNDDNKVEVKPSSAVESEISQSEATLKESDKIKQNSDSINIPIHILKDDPKEVKYIEVKKDSTLQEKIESIIKVLSKECFNSLPMKVKLYPGNSKVRIELIEPKTDSESRVSWKKDYLNETTKEYTINTIVKNIIQEDYKGDWIKEVQLYYDGKLISLD</sequence>
<dbReference type="PROSITE" id="PS51257">
    <property type="entry name" value="PROKAR_LIPOPROTEIN"/>
    <property type="match status" value="1"/>
</dbReference>
<keyword evidence="1" id="KW-0449">Lipoprotein</keyword>
<reference evidence="1 2" key="1">
    <citation type="submission" date="2014-09" db="EMBL/GenBank/DDBJ databases">
        <authorList>
            <person name="Hornung B.V."/>
        </authorList>
    </citation>
    <scope>NUCLEOTIDE SEQUENCE [LARGE SCALE GENOMIC DNA]</scope>
    <source>
        <strain evidence="1 2">FRIFI</strain>
    </source>
</reference>
<proteinExistence type="predicted"/>
<protein>
    <submittedName>
        <fullName evidence="1">Prokaryotic membrane lipoprotein lipid attachment site profile</fullName>
    </submittedName>
</protein>
<dbReference type="AlphaFoldDB" id="A0A2P2BT31"/>
<dbReference type="RefSeq" id="WP_092924838.1">
    <property type="nucleotide sequence ID" value="NZ_FJTZ01000012.1"/>
</dbReference>
<dbReference type="KEGG" id="rhom:FRIFI_1978"/>
<dbReference type="Proteomes" id="UP000245695">
    <property type="component" value="Chromosome 1"/>
</dbReference>
<accession>A0A2P2BT31</accession>
<evidence type="ECO:0000313" key="2">
    <source>
        <dbReference type="Proteomes" id="UP000245695"/>
    </source>
</evidence>
<evidence type="ECO:0000313" key="1">
    <source>
        <dbReference type="EMBL" id="CEI73506.1"/>
    </source>
</evidence>